<dbReference type="AlphaFoldDB" id="A0AAV4CIA1"/>
<comment type="caution">
    <text evidence="2">The sequence shown here is derived from an EMBL/GenBank/DDBJ whole genome shotgun (WGS) entry which is preliminary data.</text>
</comment>
<name>A0AAV4CIA1_9GAST</name>
<feature type="compositionally biased region" description="Pro residues" evidence="1">
    <location>
        <begin position="80"/>
        <end position="102"/>
    </location>
</feature>
<accession>A0AAV4CIA1</accession>
<reference evidence="2 3" key="1">
    <citation type="journal article" date="2021" name="Elife">
        <title>Chloroplast acquisition without the gene transfer in kleptoplastic sea slugs, Plakobranchus ocellatus.</title>
        <authorList>
            <person name="Maeda T."/>
            <person name="Takahashi S."/>
            <person name="Yoshida T."/>
            <person name="Shimamura S."/>
            <person name="Takaki Y."/>
            <person name="Nagai Y."/>
            <person name="Toyoda A."/>
            <person name="Suzuki Y."/>
            <person name="Arimoto A."/>
            <person name="Ishii H."/>
            <person name="Satoh N."/>
            <person name="Nishiyama T."/>
            <person name="Hasebe M."/>
            <person name="Maruyama T."/>
            <person name="Minagawa J."/>
            <person name="Obokata J."/>
            <person name="Shigenobu S."/>
        </authorList>
    </citation>
    <scope>NUCLEOTIDE SEQUENCE [LARGE SCALE GENOMIC DNA]</scope>
</reference>
<protein>
    <submittedName>
        <fullName evidence="2">Uncharacterized protein</fullName>
    </submittedName>
</protein>
<feature type="region of interest" description="Disordered" evidence="1">
    <location>
        <begin position="13"/>
        <end position="36"/>
    </location>
</feature>
<gene>
    <name evidence="2" type="ORF">PoB_005899900</name>
</gene>
<keyword evidence="3" id="KW-1185">Reference proteome</keyword>
<proteinExistence type="predicted"/>
<evidence type="ECO:0000256" key="1">
    <source>
        <dbReference type="SAM" id="MobiDB-lite"/>
    </source>
</evidence>
<sequence length="109" mass="11421">MVWFSYVASPQEGDLRLLGPPSGQGAGNRTRTRDRRVPADLGADSLATVSLTPMNRHGELFTTSKTIDLISIESPSTYSIPPPSPVLLPLSPPSPPPPPPPSSSSSSSS</sequence>
<organism evidence="2 3">
    <name type="scientific">Plakobranchus ocellatus</name>
    <dbReference type="NCBI Taxonomy" id="259542"/>
    <lineage>
        <taxon>Eukaryota</taxon>
        <taxon>Metazoa</taxon>
        <taxon>Spiralia</taxon>
        <taxon>Lophotrochozoa</taxon>
        <taxon>Mollusca</taxon>
        <taxon>Gastropoda</taxon>
        <taxon>Heterobranchia</taxon>
        <taxon>Euthyneura</taxon>
        <taxon>Panpulmonata</taxon>
        <taxon>Sacoglossa</taxon>
        <taxon>Placobranchoidea</taxon>
        <taxon>Plakobranchidae</taxon>
        <taxon>Plakobranchus</taxon>
    </lineage>
</organism>
<feature type="region of interest" description="Disordered" evidence="1">
    <location>
        <begin position="74"/>
        <end position="109"/>
    </location>
</feature>
<dbReference type="Proteomes" id="UP000735302">
    <property type="component" value="Unassembled WGS sequence"/>
</dbReference>
<evidence type="ECO:0000313" key="2">
    <source>
        <dbReference type="EMBL" id="GFO32494.1"/>
    </source>
</evidence>
<evidence type="ECO:0000313" key="3">
    <source>
        <dbReference type="Proteomes" id="UP000735302"/>
    </source>
</evidence>
<dbReference type="EMBL" id="BLXT01006630">
    <property type="protein sequence ID" value="GFO32494.1"/>
    <property type="molecule type" value="Genomic_DNA"/>
</dbReference>